<organism evidence="2 3">
    <name type="scientific">Sphagnum troendelagicum</name>
    <dbReference type="NCBI Taxonomy" id="128251"/>
    <lineage>
        <taxon>Eukaryota</taxon>
        <taxon>Viridiplantae</taxon>
        <taxon>Streptophyta</taxon>
        <taxon>Embryophyta</taxon>
        <taxon>Bryophyta</taxon>
        <taxon>Sphagnophytina</taxon>
        <taxon>Sphagnopsida</taxon>
        <taxon>Sphagnales</taxon>
        <taxon>Sphagnaceae</taxon>
        <taxon>Sphagnum</taxon>
    </lineage>
</organism>
<gene>
    <name evidence="2" type="ORF">CSSPTR1EN2_LOCUS15407</name>
</gene>
<proteinExistence type="predicted"/>
<reference evidence="2" key="1">
    <citation type="submission" date="2024-02" db="EMBL/GenBank/DDBJ databases">
        <authorList>
            <consortium name="ELIXIR-Norway"/>
            <consortium name="Elixir Norway"/>
        </authorList>
    </citation>
    <scope>NUCLEOTIDE SEQUENCE</scope>
</reference>
<dbReference type="Proteomes" id="UP001497512">
    <property type="component" value="Chromosome 3"/>
</dbReference>
<evidence type="ECO:0000313" key="2">
    <source>
        <dbReference type="EMBL" id="CAK9220339.1"/>
    </source>
</evidence>
<protein>
    <submittedName>
        <fullName evidence="2">Uncharacterized protein</fullName>
    </submittedName>
</protein>
<dbReference type="EMBL" id="OZ019895">
    <property type="protein sequence ID" value="CAK9220339.1"/>
    <property type="molecule type" value="Genomic_DNA"/>
</dbReference>
<evidence type="ECO:0000313" key="3">
    <source>
        <dbReference type="Proteomes" id="UP001497512"/>
    </source>
</evidence>
<evidence type="ECO:0000256" key="1">
    <source>
        <dbReference type="SAM" id="MobiDB-lite"/>
    </source>
</evidence>
<name>A0ABP0UK27_9BRYO</name>
<sequence>MGAPSHSGLAYYWTPEEYEEQRNLTAAQEKTSATKEEPMKQTFYKQGANIGGKDASSSSSSASSSGATAAQNMAYPQLAGRGQTDPVMGFPVATALPYAPLQAPPSAAPSAGYVLPPAGLAGSGLIVGSYRKRGRCAYCGRRRIHRKNCHYNSSTFNNMNAVVVGGSQKVRPVATALAVAGEATKELVKLLAEACSNAFAKPRPQTTSYEATTKGTHVD</sequence>
<keyword evidence="3" id="KW-1185">Reference proteome</keyword>
<feature type="region of interest" description="Disordered" evidence="1">
    <location>
        <begin position="19"/>
        <end position="68"/>
    </location>
</feature>
<accession>A0ABP0UK27</accession>
<feature type="compositionally biased region" description="Low complexity" evidence="1">
    <location>
        <begin position="55"/>
        <end position="68"/>
    </location>
</feature>